<dbReference type="Proteomes" id="UP000645462">
    <property type="component" value="Unassembled WGS sequence"/>
</dbReference>
<protein>
    <recommendedName>
        <fullName evidence="3">DUF3291 domain-containing protein</fullName>
    </recommendedName>
</protein>
<comment type="caution">
    <text evidence="1">The sequence shown here is derived from an EMBL/GenBank/DDBJ whole genome shotgun (WGS) entry which is preliminary data.</text>
</comment>
<reference evidence="2" key="1">
    <citation type="journal article" date="2019" name="Int. J. Syst. Evol. Microbiol.">
        <title>The Global Catalogue of Microorganisms (GCM) 10K type strain sequencing project: providing services to taxonomists for standard genome sequencing and annotation.</title>
        <authorList>
            <consortium name="The Broad Institute Genomics Platform"/>
            <consortium name="The Broad Institute Genome Sequencing Center for Infectious Disease"/>
            <person name="Wu L."/>
            <person name="Ma J."/>
        </authorList>
    </citation>
    <scope>NUCLEOTIDE SEQUENCE [LARGE SCALE GENOMIC DNA]</scope>
    <source>
        <strain evidence="2">CGMCC 1.12478</strain>
    </source>
</reference>
<keyword evidence="2" id="KW-1185">Reference proteome</keyword>
<sequence length="113" mass="12702">MQHDVYVSITGLQVRRVWHIPTFWLHAMKSMAQARNAPGNISADARTINGVHHTLSVWTDKDAMRAYLTAGPRLEAMRLFPSIATGKVVGYLAPKAPEWSEVHAIWLDRGRVV</sequence>
<dbReference type="RefSeq" id="WP_188482350.1">
    <property type="nucleotide sequence ID" value="NZ_BMFC01000005.1"/>
</dbReference>
<evidence type="ECO:0000313" key="2">
    <source>
        <dbReference type="Proteomes" id="UP000645462"/>
    </source>
</evidence>
<dbReference type="InterPro" id="IPR011008">
    <property type="entry name" value="Dimeric_a/b-barrel"/>
</dbReference>
<dbReference type="SUPFAM" id="SSF54909">
    <property type="entry name" value="Dimeric alpha+beta barrel"/>
    <property type="match status" value="1"/>
</dbReference>
<gene>
    <name evidence="1" type="ORF">GCM10011363_24710</name>
</gene>
<organism evidence="1 2">
    <name type="scientific">Marivita lacus</name>
    <dbReference type="NCBI Taxonomy" id="1323742"/>
    <lineage>
        <taxon>Bacteria</taxon>
        <taxon>Pseudomonadati</taxon>
        <taxon>Pseudomonadota</taxon>
        <taxon>Alphaproteobacteria</taxon>
        <taxon>Rhodobacterales</taxon>
        <taxon>Roseobacteraceae</taxon>
        <taxon>Marivita</taxon>
    </lineage>
</organism>
<name>A0ABQ1KTW8_9RHOB</name>
<proteinExistence type="predicted"/>
<evidence type="ECO:0000313" key="1">
    <source>
        <dbReference type="EMBL" id="GGC07067.1"/>
    </source>
</evidence>
<accession>A0ABQ1KTW8</accession>
<dbReference type="EMBL" id="BMFC01000005">
    <property type="protein sequence ID" value="GGC07067.1"/>
    <property type="molecule type" value="Genomic_DNA"/>
</dbReference>
<evidence type="ECO:0008006" key="3">
    <source>
        <dbReference type="Google" id="ProtNLM"/>
    </source>
</evidence>